<evidence type="ECO:0000256" key="2">
    <source>
        <dbReference type="SAM" id="Coils"/>
    </source>
</evidence>
<dbReference type="AlphaFoldDB" id="A0A1I4RZG3"/>
<dbReference type="InterPro" id="IPR003660">
    <property type="entry name" value="HAMP_dom"/>
</dbReference>
<dbReference type="SUPFAM" id="SSF81606">
    <property type="entry name" value="PP2C-like"/>
    <property type="match status" value="1"/>
</dbReference>
<dbReference type="SMART" id="SM00304">
    <property type="entry name" value="HAMP"/>
    <property type="match status" value="1"/>
</dbReference>
<feature type="domain" description="HAMP" evidence="4">
    <location>
        <begin position="339"/>
        <end position="391"/>
    </location>
</feature>
<dbReference type="Pfam" id="PF07228">
    <property type="entry name" value="SpoIIE"/>
    <property type="match status" value="1"/>
</dbReference>
<accession>A0A1I4RZG3</accession>
<dbReference type="Gene3D" id="6.10.340.10">
    <property type="match status" value="1"/>
</dbReference>
<dbReference type="PANTHER" id="PTHR43156:SF9">
    <property type="entry name" value="HAMP DOMAIN-CONTAINING PROTEIN"/>
    <property type="match status" value="1"/>
</dbReference>
<dbReference type="Pfam" id="PF00672">
    <property type="entry name" value="HAMP"/>
    <property type="match status" value="1"/>
</dbReference>
<evidence type="ECO:0000256" key="3">
    <source>
        <dbReference type="SAM" id="Phobius"/>
    </source>
</evidence>
<dbReference type="SMART" id="SM00331">
    <property type="entry name" value="PP2C_SIG"/>
    <property type="match status" value="1"/>
</dbReference>
<dbReference type="Gene3D" id="3.30.450.20">
    <property type="entry name" value="PAS domain"/>
    <property type="match status" value="1"/>
</dbReference>
<dbReference type="GO" id="GO:0007165">
    <property type="term" value="P:signal transduction"/>
    <property type="evidence" value="ECO:0007669"/>
    <property type="project" value="InterPro"/>
</dbReference>
<keyword evidence="1" id="KW-0378">Hydrolase</keyword>
<dbReference type="InterPro" id="IPR052016">
    <property type="entry name" value="Bact_Sigma-Reg"/>
</dbReference>
<keyword evidence="6" id="KW-1185">Reference proteome</keyword>
<dbReference type="NCBIfam" id="NF038263">
    <property type="entry name" value="prot_phos_SiaA"/>
    <property type="match status" value="1"/>
</dbReference>
<evidence type="ECO:0000256" key="1">
    <source>
        <dbReference type="ARBA" id="ARBA00022801"/>
    </source>
</evidence>
<proteinExistence type="predicted"/>
<evidence type="ECO:0000259" key="4">
    <source>
        <dbReference type="PROSITE" id="PS50885"/>
    </source>
</evidence>
<dbReference type="InterPro" id="IPR036457">
    <property type="entry name" value="PPM-type-like_dom_sf"/>
</dbReference>
<dbReference type="Proteomes" id="UP000243629">
    <property type="component" value="Unassembled WGS sequence"/>
</dbReference>
<dbReference type="PANTHER" id="PTHR43156">
    <property type="entry name" value="STAGE II SPORULATION PROTEIN E-RELATED"/>
    <property type="match status" value="1"/>
</dbReference>
<dbReference type="GO" id="GO:0016791">
    <property type="term" value="F:phosphatase activity"/>
    <property type="evidence" value="ECO:0007669"/>
    <property type="project" value="TreeGrafter"/>
</dbReference>
<dbReference type="CDD" id="cd06225">
    <property type="entry name" value="HAMP"/>
    <property type="match status" value="1"/>
</dbReference>
<feature type="transmembrane region" description="Helical" evidence="3">
    <location>
        <begin position="314"/>
        <end position="337"/>
    </location>
</feature>
<dbReference type="Gene3D" id="3.60.40.10">
    <property type="entry name" value="PPM-type phosphatase domain"/>
    <property type="match status" value="1"/>
</dbReference>
<evidence type="ECO:0000313" key="5">
    <source>
        <dbReference type="EMBL" id="SFM57658.1"/>
    </source>
</evidence>
<reference evidence="6" key="1">
    <citation type="submission" date="2016-10" db="EMBL/GenBank/DDBJ databases">
        <authorList>
            <person name="Varghese N."/>
            <person name="Submissions S."/>
        </authorList>
    </citation>
    <scope>NUCLEOTIDE SEQUENCE [LARGE SCALE GENOMIC DNA]</scope>
    <source>
        <strain evidence="6">DSM 24213</strain>
    </source>
</reference>
<keyword evidence="2" id="KW-0175">Coiled coil</keyword>
<dbReference type="InterPro" id="IPR001932">
    <property type="entry name" value="PPM-type_phosphatase-like_dom"/>
</dbReference>
<feature type="coiled-coil region" evidence="2">
    <location>
        <begin position="390"/>
        <end position="417"/>
    </location>
</feature>
<dbReference type="GO" id="GO:0016020">
    <property type="term" value="C:membrane"/>
    <property type="evidence" value="ECO:0007669"/>
    <property type="project" value="InterPro"/>
</dbReference>
<name>A0A1I4RZG3_9GAMM</name>
<dbReference type="PROSITE" id="PS50885">
    <property type="entry name" value="HAMP"/>
    <property type="match status" value="1"/>
</dbReference>
<dbReference type="RefSeq" id="WP_093475774.1">
    <property type="nucleotide sequence ID" value="NZ_FOUI01000008.1"/>
</dbReference>
<gene>
    <name evidence="5" type="ORF">SAMN05216217_10879</name>
</gene>
<dbReference type="EMBL" id="FOUI01000008">
    <property type="protein sequence ID" value="SFM57658.1"/>
    <property type="molecule type" value="Genomic_DNA"/>
</dbReference>
<keyword evidence="3" id="KW-1133">Transmembrane helix</keyword>
<dbReference type="OrthoDB" id="5496380at2"/>
<evidence type="ECO:0000313" key="6">
    <source>
        <dbReference type="Proteomes" id="UP000243629"/>
    </source>
</evidence>
<protein>
    <submittedName>
        <fullName evidence="5">Serine phosphatase RsbU, regulator of sigma subunit</fullName>
    </submittedName>
</protein>
<keyword evidence="3" id="KW-0472">Membrane</keyword>
<feature type="transmembrane region" description="Helical" evidence="3">
    <location>
        <begin position="12"/>
        <end position="33"/>
    </location>
</feature>
<dbReference type="SUPFAM" id="SSF158472">
    <property type="entry name" value="HAMP domain-like"/>
    <property type="match status" value="1"/>
</dbReference>
<dbReference type="STRING" id="1720063.SAMN05216217_10879"/>
<organism evidence="5 6">
    <name type="scientific">Halopseudomonas yangmingensis</name>
    <dbReference type="NCBI Taxonomy" id="1720063"/>
    <lineage>
        <taxon>Bacteria</taxon>
        <taxon>Pseudomonadati</taxon>
        <taxon>Pseudomonadota</taxon>
        <taxon>Gammaproteobacteria</taxon>
        <taxon>Pseudomonadales</taxon>
        <taxon>Pseudomonadaceae</taxon>
        <taxon>Halopseudomonas</taxon>
    </lineage>
</organism>
<keyword evidence="3" id="KW-0812">Transmembrane</keyword>
<sequence length="665" mass="73778">MAAFGLRGKSLLALALVCLLAIIPAALVGWLVLQGIHQHFGDAYARNATLLQRERIYAPISRELALSLRFANSEVTRQWLLDESSADKRALFFREAEGYRQDFRDHAYFLVNAESFNYYFNSDAEPVNDQPRYQLREGNPDDRWFFSSLSNPQPFNINVDANPQLQTTKVWFNIFVQDRQQRVIGLAGSGLDLSGFIRDFISSAEPGVSPMIVSADGAIQAHQDNNLIALNSGADSASLTESDTLFGLLGSSAERDQLRQQLLALRDTPGSVTSLPVQLDGRDQLLAASYIPELDWYVVNAIDLRAARVIDSSWLLPILGILLLLMLALILLFALTIERLLLRPLQQLKQGALALAAGRYDVRLPSSRKDEIGELSQAFGSMAGRIREHTEQLEQRVHERTHELEQANREMAAAHKKIGDSIDYASLIQRSILPDRDLLRHLGEHHAVLWKPRDVVGGDFYIFRNQDQGCLLGVVDCAGHGVPGALMTMLAHATLDQAISDCGAEDPAAILARSDDIIRHMLGDSPEARVLATNMDVGLVWVDRAARQLVFAGAKIALYYSDGQQVECLPAGKRPIAGKRPGQYQNQQLALEPQHTYYLCTDGFLDQAGGEQGYGFGNNRFAQMLRTHASLPLAEQSAAFAATLADYQGDYPQRDDITMLCFRYD</sequence>